<feature type="transmembrane region" description="Helical" evidence="1">
    <location>
        <begin position="7"/>
        <end position="27"/>
    </location>
</feature>
<dbReference type="EMBL" id="CP036316">
    <property type="protein sequence ID" value="QDT64639.1"/>
    <property type="molecule type" value="Genomic_DNA"/>
</dbReference>
<proteinExistence type="predicted"/>
<dbReference type="AlphaFoldDB" id="A0A517T8F8"/>
<sequence>MNREAGLALSMLFTSCTFLTIGVLLIAESLAPVIAGGLLISGSLAMIAFTCLQYIARNESPALVPVKKRDPRSSFER</sequence>
<evidence type="ECO:0000256" key="1">
    <source>
        <dbReference type="SAM" id="Phobius"/>
    </source>
</evidence>
<keyword evidence="1" id="KW-0472">Membrane</keyword>
<keyword evidence="1" id="KW-1133">Transmembrane helix</keyword>
<dbReference type="PROSITE" id="PS51257">
    <property type="entry name" value="PROKAR_LIPOPROTEIN"/>
    <property type="match status" value="1"/>
</dbReference>
<dbReference type="RefSeq" id="WP_145261980.1">
    <property type="nucleotide sequence ID" value="NZ_CP036316.1"/>
</dbReference>
<protein>
    <submittedName>
        <fullName evidence="2">Uncharacterized protein</fullName>
    </submittedName>
</protein>
<feature type="transmembrane region" description="Helical" evidence="1">
    <location>
        <begin position="33"/>
        <end position="55"/>
    </location>
</feature>
<organism evidence="2 3">
    <name type="scientific">Calycomorphotria hydatis</name>
    <dbReference type="NCBI Taxonomy" id="2528027"/>
    <lineage>
        <taxon>Bacteria</taxon>
        <taxon>Pseudomonadati</taxon>
        <taxon>Planctomycetota</taxon>
        <taxon>Planctomycetia</taxon>
        <taxon>Planctomycetales</taxon>
        <taxon>Planctomycetaceae</taxon>
        <taxon>Calycomorphotria</taxon>
    </lineage>
</organism>
<name>A0A517T8F8_9PLAN</name>
<evidence type="ECO:0000313" key="3">
    <source>
        <dbReference type="Proteomes" id="UP000319976"/>
    </source>
</evidence>
<gene>
    <name evidence="2" type="ORF">V22_18790</name>
</gene>
<dbReference type="Proteomes" id="UP000319976">
    <property type="component" value="Chromosome"/>
</dbReference>
<reference evidence="2 3" key="1">
    <citation type="submission" date="2019-02" db="EMBL/GenBank/DDBJ databases">
        <title>Deep-cultivation of Planctomycetes and their phenomic and genomic characterization uncovers novel biology.</title>
        <authorList>
            <person name="Wiegand S."/>
            <person name="Jogler M."/>
            <person name="Boedeker C."/>
            <person name="Pinto D."/>
            <person name="Vollmers J."/>
            <person name="Rivas-Marin E."/>
            <person name="Kohn T."/>
            <person name="Peeters S.H."/>
            <person name="Heuer A."/>
            <person name="Rast P."/>
            <person name="Oberbeckmann S."/>
            <person name="Bunk B."/>
            <person name="Jeske O."/>
            <person name="Meyerdierks A."/>
            <person name="Storesund J.E."/>
            <person name="Kallscheuer N."/>
            <person name="Luecker S."/>
            <person name="Lage O.M."/>
            <person name="Pohl T."/>
            <person name="Merkel B.J."/>
            <person name="Hornburger P."/>
            <person name="Mueller R.-W."/>
            <person name="Bruemmer F."/>
            <person name="Labrenz M."/>
            <person name="Spormann A.M."/>
            <person name="Op den Camp H."/>
            <person name="Overmann J."/>
            <person name="Amann R."/>
            <person name="Jetten M.S.M."/>
            <person name="Mascher T."/>
            <person name="Medema M.H."/>
            <person name="Devos D.P."/>
            <person name="Kaster A.-K."/>
            <person name="Ovreas L."/>
            <person name="Rohde M."/>
            <person name="Galperin M.Y."/>
            <person name="Jogler C."/>
        </authorList>
    </citation>
    <scope>NUCLEOTIDE SEQUENCE [LARGE SCALE GENOMIC DNA]</scope>
    <source>
        <strain evidence="2 3">V22</strain>
    </source>
</reference>
<keyword evidence="3" id="KW-1185">Reference proteome</keyword>
<accession>A0A517T8F8</accession>
<dbReference type="KEGG" id="chya:V22_18790"/>
<keyword evidence="1" id="KW-0812">Transmembrane</keyword>
<evidence type="ECO:0000313" key="2">
    <source>
        <dbReference type="EMBL" id="QDT64639.1"/>
    </source>
</evidence>